<sequence>MSSGIQVQQVVAPVLLGEGPLWEEHNQSLIFVDIFECNIHRYFPKTERHQVLHIENCGTGKSVSFAIPIEDDPNLLVVGLGRSIAVVEWSPNDPDQHSVTPKGILHTVDDHVPQTRLNDAKCDPQGRLWAGTMGPEASPGQPEMYKGSLYSVDSKLKLTSWVDRISISNGLAWSLDKKTFYYIDSCAYSVDAFEYNDDTGAISKRRKAFNYKSSGLDKDIPDGMCIDAEGNLWVANFFGKKIICINPETRKIVRQVEMPAQNMTSVCWGGENYDILFATSAQAGLTREEIATEPAGATFAITGLGVKGLPSQNLKVDMQLLKAKFTN</sequence>
<gene>
    <name evidence="17" type="ORF">SK128_002377</name>
</gene>
<keyword evidence="12" id="KW-0106">Calcium</keyword>
<keyword evidence="11" id="KW-0378">Hydrolase</keyword>
<organism evidence="17 18">
    <name type="scientific">Halocaridina rubra</name>
    <name type="common">Hawaiian red shrimp</name>
    <dbReference type="NCBI Taxonomy" id="373956"/>
    <lineage>
        <taxon>Eukaryota</taxon>
        <taxon>Metazoa</taxon>
        <taxon>Ecdysozoa</taxon>
        <taxon>Arthropoda</taxon>
        <taxon>Crustacea</taxon>
        <taxon>Multicrustacea</taxon>
        <taxon>Malacostraca</taxon>
        <taxon>Eumalacostraca</taxon>
        <taxon>Eucarida</taxon>
        <taxon>Decapoda</taxon>
        <taxon>Pleocyemata</taxon>
        <taxon>Caridea</taxon>
        <taxon>Atyoidea</taxon>
        <taxon>Atyidae</taxon>
        <taxon>Halocaridina</taxon>
    </lineage>
</organism>
<dbReference type="GO" id="GO:0005737">
    <property type="term" value="C:cytoplasm"/>
    <property type="evidence" value="ECO:0007669"/>
    <property type="project" value="UniProtKB-SubCell"/>
</dbReference>
<feature type="domain" description="SMP-30/Gluconolactonase/LRE-like region" evidence="16">
    <location>
        <begin position="16"/>
        <end position="282"/>
    </location>
</feature>
<keyword evidence="9" id="KW-0963">Cytoplasm</keyword>
<evidence type="ECO:0000256" key="4">
    <source>
        <dbReference type="ARBA" id="ARBA00001946"/>
    </source>
</evidence>
<keyword evidence="18" id="KW-1185">Reference proteome</keyword>
<feature type="binding site" evidence="15">
    <location>
        <position position="136"/>
    </location>
    <ligand>
        <name>substrate</name>
    </ligand>
</feature>
<dbReference type="Gene3D" id="2.120.10.30">
    <property type="entry name" value="TolB, C-terminal domain"/>
    <property type="match status" value="1"/>
</dbReference>
<dbReference type="GO" id="GO:0019853">
    <property type="term" value="P:L-ascorbic acid biosynthetic process"/>
    <property type="evidence" value="ECO:0007669"/>
    <property type="project" value="TreeGrafter"/>
</dbReference>
<dbReference type="Proteomes" id="UP001381693">
    <property type="component" value="Unassembled WGS sequence"/>
</dbReference>
<evidence type="ECO:0000256" key="15">
    <source>
        <dbReference type="PIRSR" id="PIRSR605511-2"/>
    </source>
</evidence>
<evidence type="ECO:0000256" key="7">
    <source>
        <dbReference type="ARBA" id="ARBA00013227"/>
    </source>
</evidence>
<dbReference type="PRINTS" id="PR01790">
    <property type="entry name" value="SMP30FAMILY"/>
</dbReference>
<evidence type="ECO:0000259" key="16">
    <source>
        <dbReference type="Pfam" id="PF08450"/>
    </source>
</evidence>
<dbReference type="GO" id="GO:0030234">
    <property type="term" value="F:enzyme regulator activity"/>
    <property type="evidence" value="ECO:0007669"/>
    <property type="project" value="InterPro"/>
</dbReference>
<evidence type="ECO:0000313" key="18">
    <source>
        <dbReference type="Proteomes" id="UP001381693"/>
    </source>
</evidence>
<feature type="binding site" evidence="15">
    <location>
        <position position="222"/>
    </location>
    <ligand>
        <name>a divalent metal cation</name>
        <dbReference type="ChEBI" id="CHEBI:60240"/>
    </ligand>
</feature>
<name>A0AAN8WIR4_HALRR</name>
<dbReference type="PANTHER" id="PTHR10907">
    <property type="entry name" value="REGUCALCIN"/>
    <property type="match status" value="1"/>
</dbReference>
<dbReference type="FunFam" id="2.120.10.30:FF:000027">
    <property type="entry name" value="Regucalcin homologue"/>
    <property type="match status" value="1"/>
</dbReference>
<evidence type="ECO:0000256" key="6">
    <source>
        <dbReference type="ARBA" id="ARBA00008853"/>
    </source>
</evidence>
<comment type="cofactor">
    <cofactor evidence="4">
        <name>Mg(2+)</name>
        <dbReference type="ChEBI" id="CHEBI:18420"/>
    </cofactor>
</comment>
<dbReference type="AlphaFoldDB" id="A0AAN8WIR4"/>
<dbReference type="SUPFAM" id="SSF63829">
    <property type="entry name" value="Calcium-dependent phosphotriesterase"/>
    <property type="match status" value="1"/>
</dbReference>
<evidence type="ECO:0000313" key="17">
    <source>
        <dbReference type="EMBL" id="KAK7066990.1"/>
    </source>
</evidence>
<comment type="subcellular location">
    <subcellularLocation>
        <location evidence="5">Cytoplasm</location>
    </subcellularLocation>
</comment>
<feature type="binding site" evidence="15">
    <location>
        <position position="116"/>
    </location>
    <ligand>
        <name>substrate</name>
    </ligand>
</feature>
<dbReference type="InterPro" id="IPR005511">
    <property type="entry name" value="SMP-30"/>
</dbReference>
<dbReference type="PANTHER" id="PTHR10907:SF47">
    <property type="entry name" value="REGUCALCIN"/>
    <property type="match status" value="1"/>
</dbReference>
<comment type="similarity">
    <text evidence="6">Belongs to the SMP-30/CGR1 family.</text>
</comment>
<dbReference type="GO" id="GO:0004341">
    <property type="term" value="F:gluconolactonase activity"/>
    <property type="evidence" value="ECO:0007669"/>
    <property type="project" value="UniProtKB-EC"/>
</dbReference>
<dbReference type="InterPro" id="IPR008367">
    <property type="entry name" value="Regucalcin"/>
</dbReference>
<evidence type="ECO:0000256" key="5">
    <source>
        <dbReference type="ARBA" id="ARBA00004496"/>
    </source>
</evidence>
<evidence type="ECO:0000256" key="10">
    <source>
        <dbReference type="ARBA" id="ARBA00022723"/>
    </source>
</evidence>
<dbReference type="InterPro" id="IPR011042">
    <property type="entry name" value="6-blade_b-propeller_TolB-like"/>
</dbReference>
<dbReference type="EMBL" id="JAXCGZ010018963">
    <property type="protein sequence ID" value="KAK7066990.1"/>
    <property type="molecule type" value="Genomic_DNA"/>
</dbReference>
<comment type="caution">
    <text evidence="17">The sequence shown here is derived from an EMBL/GenBank/DDBJ whole genome shotgun (WGS) entry which is preliminary data.</text>
</comment>
<evidence type="ECO:0000256" key="1">
    <source>
        <dbReference type="ARBA" id="ARBA00001589"/>
    </source>
</evidence>
<keyword evidence="10 15" id="KW-0479">Metal-binding</keyword>
<evidence type="ECO:0000256" key="2">
    <source>
        <dbReference type="ARBA" id="ARBA00001913"/>
    </source>
</evidence>
<protein>
    <recommendedName>
        <fullName evidence="8">Regucalcin</fullName>
        <ecNumber evidence="7">3.1.1.17</ecNumber>
    </recommendedName>
    <alternativeName>
        <fullName evidence="13">Gluconolactonase</fullName>
    </alternativeName>
</protein>
<reference evidence="17 18" key="1">
    <citation type="submission" date="2023-11" db="EMBL/GenBank/DDBJ databases">
        <title>Halocaridina rubra genome assembly.</title>
        <authorList>
            <person name="Smith C."/>
        </authorList>
    </citation>
    <scope>NUCLEOTIDE SEQUENCE [LARGE SCALE GENOMIC DNA]</scope>
    <source>
        <strain evidence="17">EP-1</strain>
        <tissue evidence="17">Whole</tissue>
    </source>
</reference>
<evidence type="ECO:0000256" key="11">
    <source>
        <dbReference type="ARBA" id="ARBA00022801"/>
    </source>
</evidence>
<dbReference type="Pfam" id="PF08450">
    <property type="entry name" value="SGL"/>
    <property type="match status" value="1"/>
</dbReference>
<evidence type="ECO:0000256" key="12">
    <source>
        <dbReference type="ARBA" id="ARBA00022837"/>
    </source>
</evidence>
<dbReference type="EC" id="3.1.1.17" evidence="7"/>
<comment type="catalytic activity">
    <reaction evidence="1">
        <text>D-glucono-1,5-lactone + H2O = D-gluconate + H(+)</text>
        <dbReference type="Rhea" id="RHEA:10440"/>
        <dbReference type="ChEBI" id="CHEBI:15377"/>
        <dbReference type="ChEBI" id="CHEBI:15378"/>
        <dbReference type="ChEBI" id="CHEBI:16217"/>
        <dbReference type="ChEBI" id="CHEBI:18391"/>
        <dbReference type="EC" id="3.1.1.17"/>
    </reaction>
</comment>
<comment type="cofactor">
    <cofactor evidence="2">
        <name>Ca(2+)</name>
        <dbReference type="ChEBI" id="CHEBI:29108"/>
    </cofactor>
</comment>
<evidence type="ECO:0000256" key="13">
    <source>
        <dbReference type="ARBA" id="ARBA00032464"/>
    </source>
</evidence>
<evidence type="ECO:0000256" key="9">
    <source>
        <dbReference type="ARBA" id="ARBA00022490"/>
    </source>
</evidence>
<feature type="binding site" evidence="15">
    <location>
        <position position="169"/>
    </location>
    <ligand>
        <name>a divalent metal cation</name>
        <dbReference type="ChEBI" id="CHEBI:60240"/>
    </ligand>
</feature>
<evidence type="ECO:0000256" key="14">
    <source>
        <dbReference type="PIRSR" id="PIRSR605511-1"/>
    </source>
</evidence>
<comment type="cofactor">
    <cofactor evidence="3">
        <name>Mn(2+)</name>
        <dbReference type="ChEBI" id="CHEBI:29035"/>
    </cofactor>
</comment>
<feature type="binding site" evidence="15">
    <location>
        <position position="18"/>
    </location>
    <ligand>
        <name>a divalent metal cation</name>
        <dbReference type="ChEBI" id="CHEBI:60240"/>
    </ligand>
</feature>
<evidence type="ECO:0000256" key="3">
    <source>
        <dbReference type="ARBA" id="ARBA00001936"/>
    </source>
</evidence>
<proteinExistence type="inferred from homology"/>
<comment type="cofactor">
    <cofactor evidence="15">
        <name>Zn(2+)</name>
        <dbReference type="ChEBI" id="CHEBI:29105"/>
    </cofactor>
    <text evidence="15">Binds 1 divalent metal cation per subunit.</text>
</comment>
<keyword evidence="15" id="KW-0862">Zinc</keyword>
<feature type="active site" description="Proton donor/acceptor" evidence="14">
    <location>
        <position position="222"/>
    </location>
</feature>
<dbReference type="InterPro" id="IPR013658">
    <property type="entry name" value="SGL"/>
</dbReference>
<dbReference type="GO" id="GO:0005509">
    <property type="term" value="F:calcium ion binding"/>
    <property type="evidence" value="ECO:0007669"/>
    <property type="project" value="InterPro"/>
</dbReference>
<dbReference type="PRINTS" id="PR01791">
    <property type="entry name" value="REGUCALCIN"/>
</dbReference>
<evidence type="ECO:0000256" key="8">
    <source>
        <dbReference type="ARBA" id="ARBA00016808"/>
    </source>
</evidence>
<accession>A0AAN8WIR4</accession>
<feature type="binding site" evidence="15">
    <location>
        <position position="118"/>
    </location>
    <ligand>
        <name>substrate</name>
    </ligand>
</feature>